<comment type="caution">
    <text evidence="9">The sequence shown here is derived from an EMBL/GenBank/DDBJ whole genome shotgun (WGS) entry which is preliminary data.</text>
</comment>
<keyword evidence="10" id="KW-1185">Reference proteome</keyword>
<evidence type="ECO:0000256" key="2">
    <source>
        <dbReference type="ARBA" id="ARBA00012759"/>
    </source>
</evidence>
<evidence type="ECO:0000256" key="1">
    <source>
        <dbReference type="ARBA" id="ARBA00000707"/>
    </source>
</evidence>
<evidence type="ECO:0000313" key="9">
    <source>
        <dbReference type="EMBL" id="KAK5972880.1"/>
    </source>
</evidence>
<dbReference type="InterPro" id="IPR038765">
    <property type="entry name" value="Papain-like_cys_pep_sf"/>
</dbReference>
<proteinExistence type="inferred from homology"/>
<dbReference type="InterPro" id="IPR001578">
    <property type="entry name" value="Peptidase_C12_UCH"/>
</dbReference>
<dbReference type="Gene3D" id="3.40.532.10">
    <property type="entry name" value="Peptidase C12, ubiquitin carboxyl-terminal hydrolase"/>
    <property type="match status" value="1"/>
</dbReference>
<evidence type="ECO:0000259" key="8">
    <source>
        <dbReference type="PROSITE" id="PS52048"/>
    </source>
</evidence>
<evidence type="ECO:0000256" key="5">
    <source>
        <dbReference type="ARBA" id="ARBA00022801"/>
    </source>
</evidence>
<comment type="catalytic activity">
    <reaction evidence="1">
        <text>Thiol-dependent hydrolysis of ester, thioester, amide, peptide and isopeptide bonds formed by the C-terminal Gly of ubiquitin (a 76-residue protein attached to proteins as an intracellular targeting signal).</text>
        <dbReference type="EC" id="3.4.19.12"/>
    </reaction>
</comment>
<feature type="non-terminal residue" evidence="9">
    <location>
        <position position="49"/>
    </location>
</feature>
<dbReference type="InterPro" id="IPR036959">
    <property type="entry name" value="Peptidase_C12_UCH_sf"/>
</dbReference>
<protein>
    <recommendedName>
        <fullName evidence="2">ubiquitinyl hydrolase 1</fullName>
        <ecNumber evidence="2">3.4.19.12</ecNumber>
    </recommendedName>
</protein>
<keyword evidence="4" id="KW-0833">Ubl conjugation pathway</keyword>
<dbReference type="EC" id="3.4.19.12" evidence="2"/>
<reference evidence="9 10" key="1">
    <citation type="submission" date="2019-10" db="EMBL/GenBank/DDBJ databases">
        <title>Assembly and Annotation for the nematode Trichostrongylus colubriformis.</title>
        <authorList>
            <person name="Martin J."/>
        </authorList>
    </citation>
    <scope>NUCLEOTIDE SEQUENCE [LARGE SCALE GENOMIC DNA]</scope>
    <source>
        <strain evidence="9">G859</strain>
        <tissue evidence="9">Whole worm</tissue>
    </source>
</reference>
<keyword evidence="5 9" id="KW-0378">Hydrolase</keyword>
<dbReference type="EMBL" id="WIXE01016165">
    <property type="protein sequence ID" value="KAK5972880.1"/>
    <property type="molecule type" value="Genomic_DNA"/>
</dbReference>
<gene>
    <name evidence="9" type="ORF">GCK32_022777</name>
</gene>
<dbReference type="AlphaFoldDB" id="A0AAN8FMX9"/>
<keyword evidence="6" id="KW-0788">Thiol protease</keyword>
<dbReference type="Pfam" id="PF01088">
    <property type="entry name" value="Peptidase_C12"/>
    <property type="match status" value="1"/>
</dbReference>
<name>A0AAN8FMX9_TRICO</name>
<keyword evidence="3" id="KW-0645">Protease</keyword>
<comment type="caution">
    <text evidence="7">Lacks conserved residue(s) required for the propagation of feature annotation.</text>
</comment>
<feature type="domain" description="UCH catalytic" evidence="8">
    <location>
        <begin position="6"/>
        <end position="49"/>
    </location>
</feature>
<evidence type="ECO:0000256" key="7">
    <source>
        <dbReference type="PROSITE-ProRule" id="PRU01393"/>
    </source>
</evidence>
<evidence type="ECO:0000313" key="10">
    <source>
        <dbReference type="Proteomes" id="UP001331761"/>
    </source>
</evidence>
<evidence type="ECO:0000256" key="3">
    <source>
        <dbReference type="ARBA" id="ARBA00022670"/>
    </source>
</evidence>
<accession>A0AAN8FMX9</accession>
<dbReference type="PROSITE" id="PS52048">
    <property type="entry name" value="UCH_DOMAIN"/>
    <property type="match status" value="1"/>
</dbReference>
<evidence type="ECO:0000256" key="6">
    <source>
        <dbReference type="ARBA" id="ARBA00022807"/>
    </source>
</evidence>
<dbReference type="GO" id="GO:0006511">
    <property type="term" value="P:ubiquitin-dependent protein catabolic process"/>
    <property type="evidence" value="ECO:0007669"/>
    <property type="project" value="InterPro"/>
</dbReference>
<sequence length="49" mass="5578">MSDEGVWTLIESDPGVFTEMLRGFGVEGVQVEELHSMSEEETAVYKWEI</sequence>
<dbReference type="Proteomes" id="UP001331761">
    <property type="component" value="Unassembled WGS sequence"/>
</dbReference>
<organism evidence="9 10">
    <name type="scientific">Trichostrongylus colubriformis</name>
    <name type="common">Black scour worm</name>
    <dbReference type="NCBI Taxonomy" id="6319"/>
    <lineage>
        <taxon>Eukaryota</taxon>
        <taxon>Metazoa</taxon>
        <taxon>Ecdysozoa</taxon>
        <taxon>Nematoda</taxon>
        <taxon>Chromadorea</taxon>
        <taxon>Rhabditida</taxon>
        <taxon>Rhabditina</taxon>
        <taxon>Rhabditomorpha</taxon>
        <taxon>Strongyloidea</taxon>
        <taxon>Trichostrongylidae</taxon>
        <taxon>Trichostrongylus</taxon>
    </lineage>
</organism>
<comment type="similarity">
    <text evidence="7">Belongs to the peptidase C12 family.</text>
</comment>
<dbReference type="GO" id="GO:0004843">
    <property type="term" value="F:cysteine-type deubiquitinase activity"/>
    <property type="evidence" value="ECO:0007669"/>
    <property type="project" value="UniProtKB-EC"/>
</dbReference>
<evidence type="ECO:0000256" key="4">
    <source>
        <dbReference type="ARBA" id="ARBA00022786"/>
    </source>
</evidence>
<dbReference type="SUPFAM" id="SSF54001">
    <property type="entry name" value="Cysteine proteinases"/>
    <property type="match status" value="1"/>
</dbReference>